<dbReference type="RefSeq" id="WP_288185512.1">
    <property type="nucleotide sequence ID" value="NZ_LT608335.1"/>
</dbReference>
<sequence length="118" mass="13960">MPKGIPFSGEFKQKVIEDMRADRLAYRETARKFGIPNHEIIRKWERIYLEEGPEGLFIERRGRASADNGTRKGRKPNLDKKVEEDLIAENQRLRAEIDYIKKLNALVTERVQREKKHK</sequence>
<organism evidence="3">
    <name type="scientific">uncultured Sporomusa sp</name>
    <dbReference type="NCBI Taxonomy" id="307249"/>
    <lineage>
        <taxon>Bacteria</taxon>
        <taxon>Bacillati</taxon>
        <taxon>Bacillota</taxon>
        <taxon>Negativicutes</taxon>
        <taxon>Selenomonadales</taxon>
        <taxon>Sporomusaceae</taxon>
        <taxon>Sporomusa</taxon>
        <taxon>environmental samples</taxon>
    </lineage>
</organism>
<evidence type="ECO:0000259" key="2">
    <source>
        <dbReference type="Pfam" id="PF13518"/>
    </source>
</evidence>
<dbReference type="InterPro" id="IPR009057">
    <property type="entry name" value="Homeodomain-like_sf"/>
</dbReference>
<dbReference type="Pfam" id="PF13518">
    <property type="entry name" value="HTH_28"/>
    <property type="match status" value="1"/>
</dbReference>
<comment type="similarity">
    <text evidence="1">Belongs to the IS150/IS1296 orfA family.</text>
</comment>
<reference evidence="3" key="1">
    <citation type="submission" date="2016-08" db="EMBL/GenBank/DDBJ databases">
        <authorList>
            <person name="Seilhamer J.J."/>
        </authorList>
    </citation>
    <scope>NUCLEOTIDE SEQUENCE</scope>
    <source>
        <strain evidence="3">86</strain>
    </source>
</reference>
<dbReference type="PANTHER" id="PTHR33795">
    <property type="entry name" value="INSERTION ELEMENT IS150 PROTEIN INSJ"/>
    <property type="match status" value="1"/>
</dbReference>
<dbReference type="EMBL" id="FMJE01000005">
    <property type="protein sequence ID" value="SCM82961.1"/>
    <property type="molecule type" value="Genomic_DNA"/>
</dbReference>
<dbReference type="AlphaFoldDB" id="A0A212LZL2"/>
<gene>
    <name evidence="3" type="ORF">KL86SPO_50733</name>
</gene>
<evidence type="ECO:0000256" key="1">
    <source>
        <dbReference type="ARBA" id="ARBA00038232"/>
    </source>
</evidence>
<dbReference type="InterPro" id="IPR052057">
    <property type="entry name" value="IS150/IS1296_orfA-like"/>
</dbReference>
<name>A0A212LZL2_9FIRM</name>
<dbReference type="InterPro" id="IPR036388">
    <property type="entry name" value="WH-like_DNA-bd_sf"/>
</dbReference>
<accession>A0A212LZL2</accession>
<feature type="domain" description="Insertion element IS150 protein InsJ-like helix-turn-helix" evidence="2">
    <location>
        <begin position="11"/>
        <end position="63"/>
    </location>
</feature>
<protein>
    <submittedName>
        <fullName evidence="3">Transposase</fullName>
    </submittedName>
</protein>
<dbReference type="InterPro" id="IPR055247">
    <property type="entry name" value="InsJ-like_HTH"/>
</dbReference>
<dbReference type="SUPFAM" id="SSF46689">
    <property type="entry name" value="Homeodomain-like"/>
    <property type="match status" value="1"/>
</dbReference>
<evidence type="ECO:0000313" key="3">
    <source>
        <dbReference type="EMBL" id="SCM82961.1"/>
    </source>
</evidence>
<proteinExistence type="inferred from homology"/>
<dbReference type="Gene3D" id="1.10.10.10">
    <property type="entry name" value="Winged helix-like DNA-binding domain superfamily/Winged helix DNA-binding domain"/>
    <property type="match status" value="1"/>
</dbReference>
<dbReference type="PANTHER" id="PTHR33795:SF1">
    <property type="entry name" value="INSERTION ELEMENT IS150 PROTEIN INSJ"/>
    <property type="match status" value="1"/>
</dbReference>